<keyword evidence="2" id="KW-0175">Coiled coil</keyword>
<dbReference type="Gene3D" id="1.20.58.220">
    <property type="entry name" value="Phosphate transport system protein phou homolog 2, domain 2"/>
    <property type="match status" value="1"/>
</dbReference>
<keyword evidence="4" id="KW-1185">Reference proteome</keyword>
<accession>A0A212QP98</accession>
<reference evidence="4" key="1">
    <citation type="submission" date="2017-06" db="EMBL/GenBank/DDBJ databases">
        <authorList>
            <person name="Varghese N."/>
            <person name="Submissions S."/>
        </authorList>
    </citation>
    <scope>NUCLEOTIDE SEQUENCE [LARGE SCALE GENOMIC DNA]</scope>
    <source>
        <strain evidence="4">DSM 137</strain>
    </source>
</reference>
<comment type="similarity">
    <text evidence="1">Belongs to the UPF0111 family.</text>
</comment>
<dbReference type="InterPro" id="IPR038078">
    <property type="entry name" value="PhoU-like_sf"/>
</dbReference>
<evidence type="ECO:0000256" key="1">
    <source>
        <dbReference type="ARBA" id="ARBA00008591"/>
    </source>
</evidence>
<dbReference type="PANTHER" id="PTHR37298">
    <property type="entry name" value="UPF0111 PROTEIN YKAA"/>
    <property type="match status" value="1"/>
</dbReference>
<dbReference type="Pfam" id="PF01865">
    <property type="entry name" value="PhoU_div"/>
    <property type="match status" value="1"/>
</dbReference>
<dbReference type="OrthoDB" id="9797568at2"/>
<name>A0A212QP98_RHOAC</name>
<evidence type="ECO:0000313" key="3">
    <source>
        <dbReference type="EMBL" id="SNB61242.1"/>
    </source>
</evidence>
<dbReference type="Proteomes" id="UP000198418">
    <property type="component" value="Unassembled WGS sequence"/>
</dbReference>
<feature type="coiled-coil region" evidence="2">
    <location>
        <begin position="138"/>
        <end position="165"/>
    </location>
</feature>
<dbReference type="AlphaFoldDB" id="A0A212QP98"/>
<sequence length="214" mass="24066">MLGWLRALMPKEDRFFDLFEAHAKIAVEAAQCFRRLLDGGPDVPRYCDEITAYEHKADEVAREVLLALRRSFITPFDRGDIHGLINDLDDAVDQMRQTVKAISLYDVGDFTPDMARIGDVIVESARIVQDTLPLLRAMNANSARINAANEQIVKLEEQADLLYLAGLKELFLANRDNGAMAYIVGAEIYSHLEKVVDSFEDVANRMSGILLEHL</sequence>
<evidence type="ECO:0000256" key="2">
    <source>
        <dbReference type="SAM" id="Coils"/>
    </source>
</evidence>
<dbReference type="InterPro" id="IPR052912">
    <property type="entry name" value="UPF0111_domain"/>
</dbReference>
<organism evidence="3 4">
    <name type="scientific">Rhodoblastus acidophilus</name>
    <name type="common">Rhodopseudomonas acidophila</name>
    <dbReference type="NCBI Taxonomy" id="1074"/>
    <lineage>
        <taxon>Bacteria</taxon>
        <taxon>Pseudomonadati</taxon>
        <taxon>Pseudomonadota</taxon>
        <taxon>Alphaproteobacteria</taxon>
        <taxon>Hyphomicrobiales</taxon>
        <taxon>Rhodoblastaceae</taxon>
        <taxon>Rhodoblastus</taxon>
    </lineage>
</organism>
<evidence type="ECO:0000313" key="4">
    <source>
        <dbReference type="Proteomes" id="UP000198418"/>
    </source>
</evidence>
<dbReference type="PANTHER" id="PTHR37298:SF1">
    <property type="entry name" value="UPF0111 PROTEIN YKAA"/>
    <property type="match status" value="1"/>
</dbReference>
<dbReference type="EMBL" id="FYDG01000001">
    <property type="protein sequence ID" value="SNB61242.1"/>
    <property type="molecule type" value="Genomic_DNA"/>
</dbReference>
<proteinExistence type="inferred from homology"/>
<gene>
    <name evidence="3" type="ORF">SAMN06265338_1011012</name>
</gene>
<protein>
    <recommendedName>
        <fullName evidence="5">DUF47 family protein</fullName>
    </recommendedName>
</protein>
<evidence type="ECO:0008006" key="5">
    <source>
        <dbReference type="Google" id="ProtNLM"/>
    </source>
</evidence>
<dbReference type="InterPro" id="IPR018445">
    <property type="entry name" value="Put_Phosphate_transp_reg"/>
</dbReference>
<dbReference type="RefSeq" id="WP_088519407.1">
    <property type="nucleotide sequence ID" value="NZ_FYDG01000001.1"/>
</dbReference>